<accession>A0AAU9K434</accession>
<evidence type="ECO:0000256" key="1">
    <source>
        <dbReference type="SAM" id="Coils"/>
    </source>
</evidence>
<reference evidence="3" key="1">
    <citation type="submission" date="2021-09" db="EMBL/GenBank/DDBJ databases">
        <authorList>
            <consortium name="AG Swart"/>
            <person name="Singh M."/>
            <person name="Singh A."/>
            <person name="Seah K."/>
            <person name="Emmerich C."/>
        </authorList>
    </citation>
    <scope>NUCLEOTIDE SEQUENCE</scope>
    <source>
        <strain evidence="3">ATCC30299</strain>
    </source>
</reference>
<proteinExistence type="predicted"/>
<keyword evidence="1" id="KW-0175">Coiled coil</keyword>
<keyword evidence="4" id="KW-1185">Reference proteome</keyword>
<keyword evidence="2" id="KW-0812">Transmembrane</keyword>
<feature type="transmembrane region" description="Helical" evidence="2">
    <location>
        <begin position="6"/>
        <end position="25"/>
    </location>
</feature>
<keyword evidence="2" id="KW-0472">Membrane</keyword>
<protein>
    <submittedName>
        <fullName evidence="3">Uncharacterized protein</fullName>
    </submittedName>
</protein>
<feature type="coiled-coil region" evidence="1">
    <location>
        <begin position="60"/>
        <end position="94"/>
    </location>
</feature>
<comment type="caution">
    <text evidence="3">The sequence shown here is derived from an EMBL/GenBank/DDBJ whole genome shotgun (WGS) entry which is preliminary data.</text>
</comment>
<keyword evidence="2" id="KW-1133">Transmembrane helix</keyword>
<gene>
    <name evidence="3" type="ORF">BSTOLATCC_MIC56926</name>
</gene>
<evidence type="ECO:0000256" key="2">
    <source>
        <dbReference type="SAM" id="Phobius"/>
    </source>
</evidence>
<dbReference type="EMBL" id="CAJZBQ010000055">
    <property type="protein sequence ID" value="CAG9332633.1"/>
    <property type="molecule type" value="Genomic_DNA"/>
</dbReference>
<name>A0AAU9K434_9CILI</name>
<dbReference type="Proteomes" id="UP001162131">
    <property type="component" value="Unassembled WGS sequence"/>
</dbReference>
<organism evidence="3 4">
    <name type="scientific">Blepharisma stoltei</name>
    <dbReference type="NCBI Taxonomy" id="1481888"/>
    <lineage>
        <taxon>Eukaryota</taxon>
        <taxon>Sar</taxon>
        <taxon>Alveolata</taxon>
        <taxon>Ciliophora</taxon>
        <taxon>Postciliodesmatophora</taxon>
        <taxon>Heterotrichea</taxon>
        <taxon>Heterotrichida</taxon>
        <taxon>Blepharismidae</taxon>
        <taxon>Blepharisma</taxon>
    </lineage>
</organism>
<sequence>MESNTALWILFWFISSSACYLYGMYVESKLNPKQKPNYSELKLEEEKSEIHDTNDDKLYKEELDKERASKRKMTQEYEKEIDSLKAQIAFIQAQTKEKLAINNQKYNQQEELFDEAPGFSAPIVQIVDGSYDNFDEDLNKELNNEI</sequence>
<dbReference type="AlphaFoldDB" id="A0AAU9K434"/>
<evidence type="ECO:0000313" key="4">
    <source>
        <dbReference type="Proteomes" id="UP001162131"/>
    </source>
</evidence>
<evidence type="ECO:0000313" key="3">
    <source>
        <dbReference type="EMBL" id="CAG9332633.1"/>
    </source>
</evidence>